<dbReference type="EMBL" id="JAZHXI010000013">
    <property type="protein sequence ID" value="KAL2064858.1"/>
    <property type="molecule type" value="Genomic_DNA"/>
</dbReference>
<accession>A0ABR4C4K3</accession>
<keyword evidence="3" id="KW-1185">Reference proteome</keyword>
<feature type="compositionally biased region" description="Basic and acidic residues" evidence="1">
    <location>
        <begin position="60"/>
        <end position="69"/>
    </location>
</feature>
<reference evidence="2 3" key="1">
    <citation type="journal article" date="2024" name="Commun. Biol.">
        <title>Comparative genomic analysis of thermophilic fungi reveals convergent evolutionary adaptations and gene losses.</title>
        <authorList>
            <person name="Steindorff A.S."/>
            <person name="Aguilar-Pontes M.V."/>
            <person name="Robinson A.J."/>
            <person name="Andreopoulos B."/>
            <person name="LaButti K."/>
            <person name="Kuo A."/>
            <person name="Mondo S."/>
            <person name="Riley R."/>
            <person name="Otillar R."/>
            <person name="Haridas S."/>
            <person name="Lipzen A."/>
            <person name="Grimwood J."/>
            <person name="Schmutz J."/>
            <person name="Clum A."/>
            <person name="Reid I.D."/>
            <person name="Moisan M.C."/>
            <person name="Butler G."/>
            <person name="Nguyen T.T.M."/>
            <person name="Dewar K."/>
            <person name="Conant G."/>
            <person name="Drula E."/>
            <person name="Henrissat B."/>
            <person name="Hansel C."/>
            <person name="Singer S."/>
            <person name="Hutchinson M.I."/>
            <person name="de Vries R.P."/>
            <person name="Natvig D.O."/>
            <person name="Powell A.J."/>
            <person name="Tsang A."/>
            <person name="Grigoriev I.V."/>
        </authorList>
    </citation>
    <scope>NUCLEOTIDE SEQUENCE [LARGE SCALE GENOMIC DNA]</scope>
    <source>
        <strain evidence="2 3">CBS 494.80</strain>
    </source>
</reference>
<evidence type="ECO:0000313" key="3">
    <source>
        <dbReference type="Proteomes" id="UP001595075"/>
    </source>
</evidence>
<organism evidence="2 3">
    <name type="scientific">Oculimacula yallundae</name>
    <dbReference type="NCBI Taxonomy" id="86028"/>
    <lineage>
        <taxon>Eukaryota</taxon>
        <taxon>Fungi</taxon>
        <taxon>Dikarya</taxon>
        <taxon>Ascomycota</taxon>
        <taxon>Pezizomycotina</taxon>
        <taxon>Leotiomycetes</taxon>
        <taxon>Helotiales</taxon>
        <taxon>Ploettnerulaceae</taxon>
        <taxon>Oculimacula</taxon>
    </lineage>
</organism>
<comment type="caution">
    <text evidence="2">The sequence shown here is derived from an EMBL/GenBank/DDBJ whole genome shotgun (WGS) entry which is preliminary data.</text>
</comment>
<dbReference type="Proteomes" id="UP001595075">
    <property type="component" value="Unassembled WGS sequence"/>
</dbReference>
<feature type="compositionally biased region" description="Polar residues" evidence="1">
    <location>
        <begin position="83"/>
        <end position="92"/>
    </location>
</feature>
<proteinExistence type="predicted"/>
<sequence length="205" mass="23720">MVVIKQGSATICLYNIHENCESRDLKRGRNKFAGRMERESVEFSLRTRMPLHQKQYSASVERERLEKQIHSSSRRQASTQTSFGEQQQTRQRSMLHHHGQKVAISANRRSYTREESGEESQTRLYIVQVTTTNDPKRSKNKKNKKNDRICRLEHGLAGKRVDWAQGKPAENGLCIIIAGKMAWMGRRTGRGMDGWNRERFGTTTI</sequence>
<feature type="region of interest" description="Disordered" evidence="1">
    <location>
        <begin position="54"/>
        <end position="146"/>
    </location>
</feature>
<gene>
    <name evidence="2" type="ORF">VTL71DRAFT_3998</name>
</gene>
<name>A0ABR4C4K3_9HELO</name>
<evidence type="ECO:0000313" key="2">
    <source>
        <dbReference type="EMBL" id="KAL2064858.1"/>
    </source>
</evidence>
<protein>
    <submittedName>
        <fullName evidence="2">Uncharacterized protein</fullName>
    </submittedName>
</protein>
<evidence type="ECO:0000256" key="1">
    <source>
        <dbReference type="SAM" id="MobiDB-lite"/>
    </source>
</evidence>